<dbReference type="AlphaFoldDB" id="A0A3E5A157"/>
<dbReference type="InterPro" id="IPR025464">
    <property type="entry name" value="DUF4315"/>
</dbReference>
<evidence type="ECO:0000313" key="6">
    <source>
        <dbReference type="Proteomes" id="UP000261222"/>
    </source>
</evidence>
<dbReference type="RefSeq" id="WP_003864571.1">
    <property type="nucleotide sequence ID" value="NZ_JAJCJV010000028.1"/>
</dbReference>
<organism evidence="3 6">
    <name type="scientific">Blautia obeum</name>
    <dbReference type="NCBI Taxonomy" id="40520"/>
    <lineage>
        <taxon>Bacteria</taxon>
        <taxon>Bacillati</taxon>
        <taxon>Bacillota</taxon>
        <taxon>Clostridia</taxon>
        <taxon>Lachnospirales</taxon>
        <taxon>Lachnospiraceae</taxon>
        <taxon>Blautia</taxon>
    </lineage>
</organism>
<dbReference type="Proteomes" id="UP000261222">
    <property type="component" value="Unassembled WGS sequence"/>
</dbReference>
<dbReference type="EMBL" id="QSUB01000018">
    <property type="protein sequence ID" value="RGN01521.1"/>
    <property type="molecule type" value="Genomic_DNA"/>
</dbReference>
<sequence length="102" mass="11842">MNKKIKKYLDEIAKTEKKIADLQQYLRGVQAALKQEEDNEMIRCIRGMKMDNDQLYDLLDGIQSGTVKFQVSRESDEEGSGSFVFTEKNKEENQNGEMEENE</sequence>
<feature type="region of interest" description="Disordered" evidence="2">
    <location>
        <begin position="71"/>
        <end position="102"/>
    </location>
</feature>
<evidence type="ECO:0000313" key="7">
    <source>
        <dbReference type="Proteomes" id="UP000284220"/>
    </source>
</evidence>
<evidence type="ECO:0000256" key="1">
    <source>
        <dbReference type="SAM" id="Coils"/>
    </source>
</evidence>
<dbReference type="EMBL" id="QSJW01000009">
    <property type="protein sequence ID" value="RHE10610.1"/>
    <property type="molecule type" value="Genomic_DNA"/>
</dbReference>
<feature type="coiled-coil region" evidence="1">
    <location>
        <begin position="5"/>
        <end position="39"/>
    </location>
</feature>
<accession>A0A3E5A157</accession>
<evidence type="ECO:0000313" key="3">
    <source>
        <dbReference type="EMBL" id="RGN01521.1"/>
    </source>
</evidence>
<dbReference type="EMBL" id="QRHZ01000012">
    <property type="protein sequence ID" value="RHG14502.1"/>
    <property type="molecule type" value="Genomic_DNA"/>
</dbReference>
<proteinExistence type="predicted"/>
<gene>
    <name evidence="5" type="ORF">DW272_15465</name>
    <name evidence="4" type="ORF">DW767_13675</name>
    <name evidence="3" type="ORF">DXB81_17920</name>
</gene>
<protein>
    <submittedName>
        <fullName evidence="3">DUF4315 family protein</fullName>
    </submittedName>
</protein>
<dbReference type="Proteomes" id="UP000284644">
    <property type="component" value="Unassembled WGS sequence"/>
</dbReference>
<evidence type="ECO:0000313" key="4">
    <source>
        <dbReference type="EMBL" id="RHE10610.1"/>
    </source>
</evidence>
<name>A0A3E5A157_9FIRM</name>
<reference evidence="6 7" key="1">
    <citation type="submission" date="2018-08" db="EMBL/GenBank/DDBJ databases">
        <title>A genome reference for cultivated species of the human gut microbiota.</title>
        <authorList>
            <person name="Zou Y."/>
            <person name="Xue W."/>
            <person name="Luo G."/>
        </authorList>
    </citation>
    <scope>NUCLEOTIDE SEQUENCE [LARGE SCALE GENOMIC DNA]</scope>
    <source>
        <strain evidence="5 7">AM22-9LB</strain>
        <strain evidence="4 8">AM29-25AC</strain>
        <strain evidence="3 6">OM06-11AA</strain>
    </source>
</reference>
<dbReference type="Proteomes" id="UP000284220">
    <property type="component" value="Unassembled WGS sequence"/>
</dbReference>
<comment type="caution">
    <text evidence="3">The sequence shown here is derived from an EMBL/GenBank/DDBJ whole genome shotgun (WGS) entry which is preliminary data.</text>
</comment>
<evidence type="ECO:0000313" key="8">
    <source>
        <dbReference type="Proteomes" id="UP000284644"/>
    </source>
</evidence>
<evidence type="ECO:0000313" key="5">
    <source>
        <dbReference type="EMBL" id="RHG14502.1"/>
    </source>
</evidence>
<dbReference type="Pfam" id="PF14193">
    <property type="entry name" value="DUF4315"/>
    <property type="match status" value="1"/>
</dbReference>
<keyword evidence="1" id="KW-0175">Coiled coil</keyword>
<evidence type="ECO:0000256" key="2">
    <source>
        <dbReference type="SAM" id="MobiDB-lite"/>
    </source>
</evidence>